<reference evidence="4" key="1">
    <citation type="journal article" date="2019" name="Int. J. Syst. Evol. Microbiol.">
        <title>The Global Catalogue of Microorganisms (GCM) 10K type strain sequencing project: providing services to taxonomists for standard genome sequencing and annotation.</title>
        <authorList>
            <consortium name="The Broad Institute Genomics Platform"/>
            <consortium name="The Broad Institute Genome Sequencing Center for Infectious Disease"/>
            <person name="Wu L."/>
            <person name="Ma J."/>
        </authorList>
    </citation>
    <scope>NUCLEOTIDE SEQUENCE [LARGE SCALE GENOMIC DNA]</scope>
    <source>
        <strain evidence="4">CGMCC 4.7241</strain>
    </source>
</reference>
<evidence type="ECO:0000256" key="1">
    <source>
        <dbReference type="ARBA" id="ARBA00038240"/>
    </source>
</evidence>
<accession>A0ABV7YRD1</accession>
<name>A0ABV7YRD1_9ACTN</name>
<dbReference type="Pfam" id="PF01636">
    <property type="entry name" value="APH"/>
    <property type="match status" value="1"/>
</dbReference>
<keyword evidence="4" id="KW-1185">Reference proteome</keyword>
<evidence type="ECO:0000259" key="2">
    <source>
        <dbReference type="Pfam" id="PF01636"/>
    </source>
</evidence>
<dbReference type="Proteomes" id="UP001595699">
    <property type="component" value="Unassembled WGS sequence"/>
</dbReference>
<protein>
    <submittedName>
        <fullName evidence="3">Phosphotransferase enzyme family protein</fullName>
    </submittedName>
</protein>
<evidence type="ECO:0000313" key="3">
    <source>
        <dbReference type="EMBL" id="MFC3766780.1"/>
    </source>
</evidence>
<comment type="caution">
    <text evidence="3">The sequence shown here is derived from an EMBL/GenBank/DDBJ whole genome shotgun (WGS) entry which is preliminary data.</text>
</comment>
<dbReference type="Gene3D" id="3.90.1200.10">
    <property type="match status" value="1"/>
</dbReference>
<feature type="domain" description="Aminoglycoside phosphotransferase" evidence="2">
    <location>
        <begin position="172"/>
        <end position="239"/>
    </location>
</feature>
<evidence type="ECO:0000313" key="4">
    <source>
        <dbReference type="Proteomes" id="UP001595699"/>
    </source>
</evidence>
<dbReference type="PANTHER" id="PTHR21064:SF6">
    <property type="entry name" value="AMINOGLYCOSIDE PHOSPHOTRANSFERASE DOMAIN-CONTAINING PROTEIN"/>
    <property type="match status" value="1"/>
</dbReference>
<sequence>MSAPSLTMLWESVDPSSALAERFRFESPAAVSSWLGGVLDRHWGLALTSCDRLVLSSTNLMAWITVGERRMIAKWSVNVPAFPRLAAIADLTSWLDQRGIPVSAPRQARDGRLQLELDGFSLALQNVMPGELLDVTDAAQVRAAGEMMATLQLELAAYPHVIPTAEPPRPGTQLVGNDFRSANILWADGRITAVLDLEEAQYKRRVEDLAQATVLLGTRFHNWAPTPPDIRDAFLAAYQAVQPLTSEERDELQSLVAKMIAGWPS</sequence>
<dbReference type="SUPFAM" id="SSF56112">
    <property type="entry name" value="Protein kinase-like (PK-like)"/>
    <property type="match status" value="1"/>
</dbReference>
<organism evidence="3 4">
    <name type="scientific">Tenggerimyces flavus</name>
    <dbReference type="NCBI Taxonomy" id="1708749"/>
    <lineage>
        <taxon>Bacteria</taxon>
        <taxon>Bacillati</taxon>
        <taxon>Actinomycetota</taxon>
        <taxon>Actinomycetes</taxon>
        <taxon>Propionibacteriales</taxon>
        <taxon>Nocardioidaceae</taxon>
        <taxon>Tenggerimyces</taxon>
    </lineage>
</organism>
<proteinExistence type="inferred from homology"/>
<comment type="similarity">
    <text evidence="1">Belongs to the pseudomonas-type ThrB family.</text>
</comment>
<dbReference type="EMBL" id="JBHRZH010000060">
    <property type="protein sequence ID" value="MFC3766780.1"/>
    <property type="molecule type" value="Genomic_DNA"/>
</dbReference>
<dbReference type="PANTHER" id="PTHR21064">
    <property type="entry name" value="AMINOGLYCOSIDE PHOSPHOTRANSFERASE DOMAIN-CONTAINING PROTEIN-RELATED"/>
    <property type="match status" value="1"/>
</dbReference>
<dbReference type="InterPro" id="IPR050249">
    <property type="entry name" value="Pseudomonas-type_ThrB"/>
</dbReference>
<dbReference type="RefSeq" id="WP_205122974.1">
    <property type="nucleotide sequence ID" value="NZ_JAFBCM010000001.1"/>
</dbReference>
<dbReference type="InterPro" id="IPR002575">
    <property type="entry name" value="Aminoglycoside_PTrfase"/>
</dbReference>
<gene>
    <name evidence="3" type="ORF">ACFOUW_38545</name>
</gene>
<dbReference type="InterPro" id="IPR011009">
    <property type="entry name" value="Kinase-like_dom_sf"/>
</dbReference>